<dbReference type="NCBIfam" id="TIGR02937">
    <property type="entry name" value="sigma70-ECF"/>
    <property type="match status" value="1"/>
</dbReference>
<evidence type="ECO:0000259" key="7">
    <source>
        <dbReference type="Pfam" id="PF04542"/>
    </source>
</evidence>
<reference evidence="9" key="2">
    <citation type="submission" date="2011-01" db="EMBL/GenBank/DDBJ databases">
        <title>The Non-contiguous Finished genome of Clostridium papyrosolvens.</title>
        <authorList>
            <person name="Lucas S."/>
            <person name="Copeland A."/>
            <person name="Lapidus A."/>
            <person name="Cheng J.-F."/>
            <person name="Goodwin L."/>
            <person name="Pitluck S."/>
            <person name="Misra M."/>
            <person name="Chertkov O."/>
            <person name="Detter J.C."/>
            <person name="Han C."/>
            <person name="Tapia R."/>
            <person name="Land M."/>
            <person name="Hauser L."/>
            <person name="Kyrpides N."/>
            <person name="Ivanova N."/>
            <person name="Pagani I."/>
            <person name="Mouttaki H."/>
            <person name="He Z."/>
            <person name="Zhou J."/>
            <person name="Hemme C.L."/>
            <person name="Woyke T."/>
        </authorList>
    </citation>
    <scope>NUCLEOTIDE SEQUENCE [LARGE SCALE GENOMIC DNA]</scope>
    <source>
        <strain evidence="9">DSM 2782</strain>
    </source>
</reference>
<dbReference type="GO" id="GO:0016987">
    <property type="term" value="F:sigma factor activity"/>
    <property type="evidence" value="ECO:0007669"/>
    <property type="project" value="UniProtKB-KW"/>
</dbReference>
<protein>
    <recommendedName>
        <fullName evidence="6">RNA polymerase sigma factor</fullName>
    </recommendedName>
</protein>
<dbReference type="PANTHER" id="PTHR43133:SF51">
    <property type="entry name" value="RNA POLYMERASE SIGMA FACTOR"/>
    <property type="match status" value="1"/>
</dbReference>
<dbReference type="InterPro" id="IPR039425">
    <property type="entry name" value="RNA_pol_sigma-70-like"/>
</dbReference>
<dbReference type="GO" id="GO:0006352">
    <property type="term" value="P:DNA-templated transcription initiation"/>
    <property type="evidence" value="ECO:0007669"/>
    <property type="project" value="InterPro"/>
</dbReference>
<dbReference type="GO" id="GO:0006950">
    <property type="term" value="P:response to stress"/>
    <property type="evidence" value="ECO:0007669"/>
    <property type="project" value="UniProtKB-ARBA"/>
</dbReference>
<dbReference type="GO" id="GO:0003677">
    <property type="term" value="F:DNA binding"/>
    <property type="evidence" value="ECO:0007669"/>
    <property type="project" value="UniProtKB-KW"/>
</dbReference>
<evidence type="ECO:0000256" key="3">
    <source>
        <dbReference type="ARBA" id="ARBA00023082"/>
    </source>
</evidence>
<keyword evidence="4 6" id="KW-0238">DNA-binding</keyword>
<dbReference type="Proteomes" id="UP000003860">
    <property type="component" value="Unassembled WGS sequence"/>
</dbReference>
<dbReference type="PANTHER" id="PTHR43133">
    <property type="entry name" value="RNA POLYMERASE ECF-TYPE SIGMA FACTO"/>
    <property type="match status" value="1"/>
</dbReference>
<comment type="caution">
    <text evidence="9">The sequence shown here is derived from an EMBL/GenBank/DDBJ whole genome shotgun (WGS) entry which is preliminary data.</text>
</comment>
<dbReference type="CDD" id="cd06171">
    <property type="entry name" value="Sigma70_r4"/>
    <property type="match status" value="1"/>
</dbReference>
<dbReference type="STRING" id="588581.Cpap_2044"/>
<dbReference type="AlphaFoldDB" id="F1TE15"/>
<dbReference type="InterPro" id="IPR014284">
    <property type="entry name" value="RNA_pol_sigma-70_dom"/>
</dbReference>
<keyword evidence="3 6" id="KW-0731">Sigma factor</keyword>
<dbReference type="Gene3D" id="1.10.1740.10">
    <property type="match status" value="1"/>
</dbReference>
<dbReference type="InterPro" id="IPR007627">
    <property type="entry name" value="RNA_pol_sigma70_r2"/>
</dbReference>
<evidence type="ECO:0000256" key="1">
    <source>
        <dbReference type="ARBA" id="ARBA00010641"/>
    </source>
</evidence>
<dbReference type="Gene3D" id="1.10.10.10">
    <property type="entry name" value="Winged helix-like DNA-binding domain superfamily/Winged helix DNA-binding domain"/>
    <property type="match status" value="1"/>
</dbReference>
<dbReference type="Pfam" id="PF08281">
    <property type="entry name" value="Sigma70_r4_2"/>
    <property type="match status" value="1"/>
</dbReference>
<dbReference type="Pfam" id="PF04542">
    <property type="entry name" value="Sigma70_r2"/>
    <property type="match status" value="1"/>
</dbReference>
<dbReference type="InterPro" id="IPR036388">
    <property type="entry name" value="WH-like_DNA-bd_sf"/>
</dbReference>
<evidence type="ECO:0000313" key="9">
    <source>
        <dbReference type="EMBL" id="EGD47461.1"/>
    </source>
</evidence>
<accession>F1TE15</accession>
<feature type="domain" description="RNA polymerase sigma factor 70 region 4 type 2" evidence="8">
    <location>
        <begin position="140"/>
        <end position="191"/>
    </location>
</feature>
<name>F1TE15_9FIRM</name>
<dbReference type="eggNOG" id="COG1595">
    <property type="taxonomic scope" value="Bacteria"/>
</dbReference>
<dbReference type="InterPro" id="IPR000838">
    <property type="entry name" value="RNA_pol_sigma70_ECF_CS"/>
</dbReference>
<reference evidence="9" key="1">
    <citation type="submission" date="2009-07" db="EMBL/GenBank/DDBJ databases">
        <authorList>
            <consortium name="US DOE Joint Genome Institute (JGI-PGF)"/>
            <person name="Lucas S."/>
            <person name="Copeland A."/>
            <person name="Lapidus A."/>
            <person name="Glavina del Rio T."/>
            <person name="Tice H."/>
            <person name="Bruce D."/>
            <person name="Goodwin L."/>
            <person name="Pitluck S."/>
            <person name="Larimer F."/>
            <person name="Land M.L."/>
            <person name="Mouttaki H."/>
            <person name="He Z."/>
            <person name="Zhou J."/>
            <person name="Hemme C.L."/>
        </authorList>
    </citation>
    <scope>NUCLEOTIDE SEQUENCE [LARGE SCALE GENOMIC DNA]</scope>
    <source>
        <strain evidence="9">DSM 2782</strain>
    </source>
</reference>
<dbReference type="EMBL" id="ACXX02000008">
    <property type="protein sequence ID" value="EGD47461.1"/>
    <property type="molecule type" value="Genomic_DNA"/>
</dbReference>
<dbReference type="SUPFAM" id="SSF88659">
    <property type="entry name" value="Sigma3 and sigma4 domains of RNA polymerase sigma factors"/>
    <property type="match status" value="1"/>
</dbReference>
<keyword evidence="2 6" id="KW-0805">Transcription regulation</keyword>
<sequence length="204" mass="23800">MCIYNQGTQKGCEKYLDVSDITILKEYKKNSRRGLELVYDRYKKYVYTIAFHYAGNKEDALDITQEVFIAVFKSMDGFKEQFSMLPWIKKITVNKSLNFLRSKKQNLSLNETNENGDELQSIISSNETTDDTVLYKDTRQILQQSIGRLPEKERMVLVLRHVKQMKYSEIATVMKLPPGTVKTLIHRARKTIKENMVSLGIWEV</sequence>
<keyword evidence="10" id="KW-1185">Reference proteome</keyword>
<organism evidence="9 10">
    <name type="scientific">Ruminiclostridium papyrosolvens DSM 2782</name>
    <dbReference type="NCBI Taxonomy" id="588581"/>
    <lineage>
        <taxon>Bacteria</taxon>
        <taxon>Bacillati</taxon>
        <taxon>Bacillota</taxon>
        <taxon>Clostridia</taxon>
        <taxon>Eubacteriales</taxon>
        <taxon>Oscillospiraceae</taxon>
        <taxon>Ruminiclostridium</taxon>
    </lineage>
</organism>
<evidence type="ECO:0000313" key="10">
    <source>
        <dbReference type="Proteomes" id="UP000003860"/>
    </source>
</evidence>
<gene>
    <name evidence="9" type="ORF">Cpap_2044</name>
</gene>
<comment type="similarity">
    <text evidence="1 6">Belongs to the sigma-70 factor family. ECF subfamily.</text>
</comment>
<proteinExistence type="inferred from homology"/>
<dbReference type="SUPFAM" id="SSF88946">
    <property type="entry name" value="Sigma2 domain of RNA polymerase sigma factors"/>
    <property type="match status" value="1"/>
</dbReference>
<keyword evidence="5 6" id="KW-0804">Transcription</keyword>
<evidence type="ECO:0000259" key="8">
    <source>
        <dbReference type="Pfam" id="PF08281"/>
    </source>
</evidence>
<feature type="domain" description="RNA polymerase sigma-70 region 2" evidence="7">
    <location>
        <begin position="39"/>
        <end position="104"/>
    </location>
</feature>
<dbReference type="PROSITE" id="PS01063">
    <property type="entry name" value="SIGMA70_ECF"/>
    <property type="match status" value="1"/>
</dbReference>
<dbReference type="InterPro" id="IPR013325">
    <property type="entry name" value="RNA_pol_sigma_r2"/>
</dbReference>
<evidence type="ECO:0000256" key="5">
    <source>
        <dbReference type="ARBA" id="ARBA00023163"/>
    </source>
</evidence>
<evidence type="ECO:0000256" key="2">
    <source>
        <dbReference type="ARBA" id="ARBA00023015"/>
    </source>
</evidence>
<evidence type="ECO:0000256" key="6">
    <source>
        <dbReference type="RuleBase" id="RU000716"/>
    </source>
</evidence>
<dbReference type="InterPro" id="IPR013249">
    <property type="entry name" value="RNA_pol_sigma70_r4_t2"/>
</dbReference>
<dbReference type="InterPro" id="IPR013324">
    <property type="entry name" value="RNA_pol_sigma_r3/r4-like"/>
</dbReference>
<evidence type="ECO:0000256" key="4">
    <source>
        <dbReference type="ARBA" id="ARBA00023125"/>
    </source>
</evidence>